<dbReference type="Pfam" id="PF01368">
    <property type="entry name" value="DHH"/>
    <property type="match status" value="1"/>
</dbReference>
<evidence type="ECO:0000313" key="9">
    <source>
        <dbReference type="EMBL" id="PIZ85399.1"/>
    </source>
</evidence>
<dbReference type="InterPro" id="IPR003156">
    <property type="entry name" value="DHHA1_dom"/>
</dbReference>
<dbReference type="PANTHER" id="PTHR30255:SF2">
    <property type="entry name" value="SINGLE-STRANDED-DNA-SPECIFIC EXONUCLEASE RECJ"/>
    <property type="match status" value="1"/>
</dbReference>
<proteinExistence type="inferred from homology"/>
<evidence type="ECO:0000259" key="7">
    <source>
        <dbReference type="Pfam" id="PF02272"/>
    </source>
</evidence>
<dbReference type="InterPro" id="IPR038763">
    <property type="entry name" value="DHH_sf"/>
</dbReference>
<evidence type="ECO:0000256" key="2">
    <source>
        <dbReference type="ARBA" id="ARBA00019841"/>
    </source>
</evidence>
<gene>
    <name evidence="9" type="primary">recJ</name>
    <name evidence="9" type="ORF">COX94_02750</name>
</gene>
<dbReference type="InterPro" id="IPR041122">
    <property type="entry name" value="RecJ_OB"/>
</dbReference>
<keyword evidence="4" id="KW-0378">Hydrolase</keyword>
<sequence>MQQYSELLRTILEKRGIKTPIEADIFLNPDYERDLYDSFGMRDMEKACVKLFEVTGNKEKSIIYADYDCDGIPGAVILEDLFKKIGYKNYEVYIPGRNSEGYGLNLSAIKQFAEKKVKLLITIDLGITAVSEIAQAEVDGIDVIITDHHLPHKILPRAYAILNPKVDDYPEKMLCGAGVVFKFVQGFIKKYGEFYKINTGWEKWLLDMTGLATLSDLVPLLGENRVISYYGMKVLKKSPRPGLQKLLAKMKIEQKYLTEDDIGFMVTPRLNAASRMDDPMKAYELLSTDDEVKAGIIADHLSKINDDRKTMVASIMREVNKKLSARGGSAYGGENLDNLHEVIVIGNPEWRVGVLGLVAGKISNEHKKPVFVWGKDENDLIRGSCRSDGSVSLVELMTETREFFLEFGGHEFAGGFSVHNDKIHFLEEALSISYSKVKHNVEKNEVIYDIKSDLDVVNMKNWREIEKMAPFGLANPKPIFLFENVKIENIKKFGKNGSGEHLEITFSNNGKNKVKAISFFSNSESFKIPLAVDKKVNLLATFDLSRFRGKEELRLRIVDIL</sequence>
<dbReference type="GO" id="GO:0006310">
    <property type="term" value="P:DNA recombination"/>
    <property type="evidence" value="ECO:0007669"/>
    <property type="project" value="InterPro"/>
</dbReference>
<keyword evidence="5 9" id="KW-0269">Exonuclease</keyword>
<evidence type="ECO:0000256" key="1">
    <source>
        <dbReference type="ARBA" id="ARBA00005915"/>
    </source>
</evidence>
<feature type="domain" description="DHHA1" evidence="7">
    <location>
        <begin position="344"/>
        <end position="428"/>
    </location>
</feature>
<evidence type="ECO:0000256" key="5">
    <source>
        <dbReference type="ARBA" id="ARBA00022839"/>
    </source>
</evidence>
<dbReference type="SUPFAM" id="SSF64182">
    <property type="entry name" value="DHH phosphoesterases"/>
    <property type="match status" value="1"/>
</dbReference>
<comment type="caution">
    <text evidence="9">The sequence shown here is derived from an EMBL/GenBank/DDBJ whole genome shotgun (WGS) entry which is preliminary data.</text>
</comment>
<dbReference type="Pfam" id="PF02272">
    <property type="entry name" value="DHHA1"/>
    <property type="match status" value="1"/>
</dbReference>
<dbReference type="Proteomes" id="UP000229132">
    <property type="component" value="Unassembled WGS sequence"/>
</dbReference>
<dbReference type="NCBIfam" id="TIGR00644">
    <property type="entry name" value="recJ"/>
    <property type="match status" value="1"/>
</dbReference>
<feature type="domain" description="DDH" evidence="6">
    <location>
        <begin position="62"/>
        <end position="193"/>
    </location>
</feature>
<accession>A0A2J0MDC1</accession>
<evidence type="ECO:0000259" key="8">
    <source>
        <dbReference type="Pfam" id="PF17768"/>
    </source>
</evidence>
<evidence type="ECO:0000256" key="3">
    <source>
        <dbReference type="ARBA" id="ARBA00022722"/>
    </source>
</evidence>
<evidence type="ECO:0000313" key="10">
    <source>
        <dbReference type="Proteomes" id="UP000229132"/>
    </source>
</evidence>
<dbReference type="GO" id="GO:0006281">
    <property type="term" value="P:DNA repair"/>
    <property type="evidence" value="ECO:0007669"/>
    <property type="project" value="InterPro"/>
</dbReference>
<dbReference type="InterPro" id="IPR001667">
    <property type="entry name" value="DDH_dom"/>
</dbReference>
<dbReference type="AlphaFoldDB" id="A0A2J0MDC1"/>
<protein>
    <recommendedName>
        <fullName evidence="2">Single-stranded-DNA-specific exonuclease RecJ</fullName>
    </recommendedName>
</protein>
<organism evidence="9 10">
    <name type="scientific">Candidatus Nomurabacteria bacterium CG_4_10_14_0_2_um_filter_33_9</name>
    <dbReference type="NCBI Taxonomy" id="1974728"/>
    <lineage>
        <taxon>Bacteria</taxon>
        <taxon>Candidatus Nomuraibacteriota</taxon>
    </lineage>
</organism>
<dbReference type="Gene3D" id="3.90.1640.30">
    <property type="match status" value="1"/>
</dbReference>
<keyword evidence="3" id="KW-0540">Nuclease</keyword>
<dbReference type="Gene3D" id="3.10.310.30">
    <property type="match status" value="1"/>
</dbReference>
<reference evidence="10" key="1">
    <citation type="submission" date="2017-09" db="EMBL/GenBank/DDBJ databases">
        <title>Depth-based differentiation of microbial function through sediment-hosted aquifers and enrichment of novel symbionts in the deep terrestrial subsurface.</title>
        <authorList>
            <person name="Probst A.J."/>
            <person name="Ladd B."/>
            <person name="Jarett J.K."/>
            <person name="Geller-Mcgrath D.E."/>
            <person name="Sieber C.M.K."/>
            <person name="Emerson J.B."/>
            <person name="Anantharaman K."/>
            <person name="Thomas B.C."/>
            <person name="Malmstrom R."/>
            <person name="Stieglmeier M."/>
            <person name="Klingl A."/>
            <person name="Woyke T."/>
            <person name="Ryan C.M."/>
            <person name="Banfield J.F."/>
        </authorList>
    </citation>
    <scope>NUCLEOTIDE SEQUENCE [LARGE SCALE GENOMIC DNA]</scope>
</reference>
<name>A0A2J0MDC1_9BACT</name>
<dbReference type="InterPro" id="IPR004610">
    <property type="entry name" value="RecJ"/>
</dbReference>
<evidence type="ECO:0000256" key="4">
    <source>
        <dbReference type="ARBA" id="ARBA00022801"/>
    </source>
</evidence>
<evidence type="ECO:0000259" key="6">
    <source>
        <dbReference type="Pfam" id="PF01368"/>
    </source>
</evidence>
<dbReference type="GO" id="GO:0003676">
    <property type="term" value="F:nucleic acid binding"/>
    <property type="evidence" value="ECO:0007669"/>
    <property type="project" value="InterPro"/>
</dbReference>
<dbReference type="Pfam" id="PF17768">
    <property type="entry name" value="RecJ_OB"/>
    <property type="match status" value="1"/>
</dbReference>
<dbReference type="InterPro" id="IPR051673">
    <property type="entry name" value="SSDNA_exonuclease_RecJ"/>
</dbReference>
<comment type="similarity">
    <text evidence="1">Belongs to the RecJ family.</text>
</comment>
<dbReference type="PANTHER" id="PTHR30255">
    <property type="entry name" value="SINGLE-STRANDED-DNA-SPECIFIC EXONUCLEASE RECJ"/>
    <property type="match status" value="1"/>
</dbReference>
<dbReference type="GO" id="GO:0008409">
    <property type="term" value="F:5'-3' exonuclease activity"/>
    <property type="evidence" value="ECO:0007669"/>
    <property type="project" value="InterPro"/>
</dbReference>
<feature type="domain" description="RecJ OB" evidence="8">
    <location>
        <begin position="448"/>
        <end position="559"/>
    </location>
</feature>
<dbReference type="EMBL" id="PFOX01000051">
    <property type="protein sequence ID" value="PIZ85399.1"/>
    <property type="molecule type" value="Genomic_DNA"/>
</dbReference>